<dbReference type="RefSeq" id="WP_243324614.1">
    <property type="nucleotide sequence ID" value="NZ_JAKZMM010000016.1"/>
</dbReference>
<comment type="similarity">
    <text evidence="1">Belongs to the metallo-dependent hydrolases superfamily. CpsB/CapC family.</text>
</comment>
<dbReference type="EMBL" id="JAKZMM010000016">
    <property type="protein sequence ID" value="MCJ2380556.1"/>
    <property type="molecule type" value="Genomic_DNA"/>
</dbReference>
<evidence type="ECO:0000313" key="5">
    <source>
        <dbReference type="EMBL" id="MCJ2380556.1"/>
    </source>
</evidence>
<keyword evidence="6" id="KW-1185">Reference proteome</keyword>
<dbReference type="EC" id="3.1.3.48" evidence="2"/>
<sequence length="241" mass="27745">MFGLFGKKKILKSGLLEGMTDIHCHLLPAVDDGAENKDEALQALRLMESIGVQRLFFTPHVMEELTSNRADFLQERFERFCSEQPASIELRLAAEYMLDPAFSERRKEGLLTFNGTHVLVETSYLMPPLGFREILFDLQAEGYQPILAHPERYRYMSPEDYDWLFEHGIALQLNLMSLAGTYGPSPLRRAEDLLAKSYYTFIGSDCHRRDVYERSLQHLKVSKAQLKALNLLVENNKRLAQ</sequence>
<dbReference type="InterPro" id="IPR016667">
    <property type="entry name" value="Caps_polysacc_synth_CpsB/CapC"/>
</dbReference>
<accession>A0ABT0C0M7</accession>
<name>A0ABT0C0M7_9BACT</name>
<proteinExistence type="inferred from homology"/>
<dbReference type="PIRSF" id="PIRSF016557">
    <property type="entry name" value="Caps_synth_CpsB"/>
    <property type="match status" value="1"/>
</dbReference>
<dbReference type="InterPro" id="IPR016195">
    <property type="entry name" value="Pol/histidinol_Pase-like"/>
</dbReference>
<evidence type="ECO:0000256" key="2">
    <source>
        <dbReference type="ARBA" id="ARBA00013064"/>
    </source>
</evidence>
<evidence type="ECO:0000256" key="1">
    <source>
        <dbReference type="ARBA" id="ARBA00005750"/>
    </source>
</evidence>
<dbReference type="Pfam" id="PF19567">
    <property type="entry name" value="CpsB_CapC"/>
    <property type="match status" value="1"/>
</dbReference>
<dbReference type="SUPFAM" id="SSF89550">
    <property type="entry name" value="PHP domain-like"/>
    <property type="match status" value="1"/>
</dbReference>
<gene>
    <name evidence="5" type="ORF">MUN53_08035</name>
</gene>
<protein>
    <recommendedName>
        <fullName evidence="2">protein-tyrosine-phosphatase</fullName>
        <ecNumber evidence="2">3.1.3.48</ecNumber>
    </recommendedName>
</protein>
<evidence type="ECO:0000256" key="3">
    <source>
        <dbReference type="ARBA" id="ARBA00022801"/>
    </source>
</evidence>
<dbReference type="Gene3D" id="3.20.20.140">
    <property type="entry name" value="Metal-dependent hydrolases"/>
    <property type="match status" value="1"/>
</dbReference>
<comment type="catalytic activity">
    <reaction evidence="4">
        <text>O-phospho-L-tyrosyl-[protein] + H2O = L-tyrosyl-[protein] + phosphate</text>
        <dbReference type="Rhea" id="RHEA:10684"/>
        <dbReference type="Rhea" id="RHEA-COMP:10136"/>
        <dbReference type="Rhea" id="RHEA-COMP:20101"/>
        <dbReference type="ChEBI" id="CHEBI:15377"/>
        <dbReference type="ChEBI" id="CHEBI:43474"/>
        <dbReference type="ChEBI" id="CHEBI:46858"/>
        <dbReference type="ChEBI" id="CHEBI:61978"/>
        <dbReference type="EC" id="3.1.3.48"/>
    </reaction>
</comment>
<organism evidence="5 6">
    <name type="scientific">Parabacteroides faecalis</name>
    <dbReference type="NCBI Taxonomy" id="2924040"/>
    <lineage>
        <taxon>Bacteria</taxon>
        <taxon>Pseudomonadati</taxon>
        <taxon>Bacteroidota</taxon>
        <taxon>Bacteroidia</taxon>
        <taxon>Bacteroidales</taxon>
        <taxon>Tannerellaceae</taxon>
        <taxon>Parabacteroides</taxon>
    </lineage>
</organism>
<dbReference type="PANTHER" id="PTHR39181">
    <property type="entry name" value="TYROSINE-PROTEIN PHOSPHATASE YWQE"/>
    <property type="match status" value="1"/>
</dbReference>
<evidence type="ECO:0000313" key="6">
    <source>
        <dbReference type="Proteomes" id="UP001165444"/>
    </source>
</evidence>
<dbReference type="PANTHER" id="PTHR39181:SF1">
    <property type="entry name" value="TYROSINE-PROTEIN PHOSPHATASE YWQE"/>
    <property type="match status" value="1"/>
</dbReference>
<reference evidence="5 6" key="1">
    <citation type="submission" date="2022-03" db="EMBL/GenBank/DDBJ databases">
        <title>Parabacteroides sp. nov. isolated from swine feces.</title>
        <authorList>
            <person name="Bak J.E."/>
        </authorList>
    </citation>
    <scope>NUCLEOTIDE SEQUENCE [LARGE SCALE GENOMIC DNA]</scope>
    <source>
        <strain evidence="5 6">AGMB00274</strain>
    </source>
</reference>
<evidence type="ECO:0000256" key="4">
    <source>
        <dbReference type="ARBA" id="ARBA00051722"/>
    </source>
</evidence>
<keyword evidence="3" id="KW-0378">Hydrolase</keyword>
<comment type="caution">
    <text evidence="5">The sequence shown here is derived from an EMBL/GenBank/DDBJ whole genome shotgun (WGS) entry which is preliminary data.</text>
</comment>
<dbReference type="Proteomes" id="UP001165444">
    <property type="component" value="Unassembled WGS sequence"/>
</dbReference>